<dbReference type="RefSeq" id="WP_277829758.1">
    <property type="nucleotide sequence ID" value="NZ_JAAIVF010000001.1"/>
</dbReference>
<dbReference type="PRINTS" id="PR00725">
    <property type="entry name" value="DADACBPTASE1"/>
</dbReference>
<dbReference type="Proteomes" id="UP001152755">
    <property type="component" value="Unassembled WGS sequence"/>
</dbReference>
<keyword evidence="14" id="KW-0121">Carboxypeptidase</keyword>
<evidence type="ECO:0000256" key="7">
    <source>
        <dbReference type="PIRSR" id="PIRSR618044-1"/>
    </source>
</evidence>
<feature type="chain" id="PRO_5040861392" evidence="12">
    <location>
        <begin position="32"/>
        <end position="433"/>
    </location>
</feature>
<accession>A0A9X4M5T3</accession>
<evidence type="ECO:0000313" key="14">
    <source>
        <dbReference type="EMBL" id="MDG3016497.1"/>
    </source>
</evidence>
<evidence type="ECO:0000256" key="12">
    <source>
        <dbReference type="SAM" id="SignalP"/>
    </source>
</evidence>
<feature type="region of interest" description="Disordered" evidence="10">
    <location>
        <begin position="26"/>
        <end position="81"/>
    </location>
</feature>
<protein>
    <submittedName>
        <fullName evidence="14">D-alanyl-D-alanine carboxypeptidase</fullName>
    </submittedName>
</protein>
<evidence type="ECO:0000256" key="5">
    <source>
        <dbReference type="ARBA" id="ARBA00022984"/>
    </source>
</evidence>
<dbReference type="InterPro" id="IPR001967">
    <property type="entry name" value="Peptidase_S11_N"/>
</dbReference>
<name>A0A9X4M5T3_9ACTN</name>
<evidence type="ECO:0000256" key="9">
    <source>
        <dbReference type="RuleBase" id="RU004016"/>
    </source>
</evidence>
<evidence type="ECO:0000256" key="2">
    <source>
        <dbReference type="ARBA" id="ARBA00022729"/>
    </source>
</evidence>
<keyword evidence="6" id="KW-0961">Cell wall biogenesis/degradation</keyword>
<feature type="active site" description="Acyl-ester intermediate" evidence="7">
    <location>
        <position position="136"/>
    </location>
</feature>
<evidence type="ECO:0000256" key="8">
    <source>
        <dbReference type="PIRSR" id="PIRSR618044-2"/>
    </source>
</evidence>
<evidence type="ECO:0000256" key="3">
    <source>
        <dbReference type="ARBA" id="ARBA00022801"/>
    </source>
</evidence>
<keyword evidence="2 12" id="KW-0732">Signal</keyword>
<dbReference type="GO" id="GO:0071555">
    <property type="term" value="P:cell wall organization"/>
    <property type="evidence" value="ECO:0007669"/>
    <property type="project" value="UniProtKB-KW"/>
</dbReference>
<dbReference type="AlphaFoldDB" id="A0A9X4M5T3"/>
<dbReference type="GO" id="GO:0009002">
    <property type="term" value="F:serine-type D-Ala-D-Ala carboxypeptidase activity"/>
    <property type="evidence" value="ECO:0007669"/>
    <property type="project" value="InterPro"/>
</dbReference>
<keyword evidence="3" id="KW-0378">Hydrolase</keyword>
<sequence length="433" mass="44146">MKPSIRAAAVATALALAGLSAVPGTATPAAAAPVTDPGPAAPVTTPNTDACPYRISPPPPVDRSEVPSPGQTAPPPVPVPTQPVGGPGLRACGAIQAAGTPPLPQDVSAAGWVLADLDTGEVLAAKDPHGRHRPASTIKVLLAMVALQNLDLDKVVVGTQADADADGSRVGIGPGGHYSNRQLMQGLVMNSGNDAAHALAAQLGGDRATVEKMNALAHTLGGLDTRAATPSGLDGPGMSTSAYDLALFFRDAMRNPTFAELVAAPPVQFPGYPADPAIPGDHDHPGFMIANDNELLVGYPGALGGKTGYTDDAQQTYIGSAERGGRRLVVTLMQGTRKPIVPWRQAAELLDYGFALPREAAVGTLVAPGSVGGTTPTLPTVAAPPAAAVAHHVEVQATPEHERTQVLRYGLVLGGGLALLVLLLGARRLTRRR</sequence>
<keyword evidence="5" id="KW-0573">Peptidoglycan synthesis</keyword>
<dbReference type="Pfam" id="PF00768">
    <property type="entry name" value="Peptidase_S11"/>
    <property type="match status" value="1"/>
</dbReference>
<feature type="active site" description="Proton acceptor" evidence="7">
    <location>
        <position position="139"/>
    </location>
</feature>
<keyword evidence="11" id="KW-0472">Membrane</keyword>
<feature type="transmembrane region" description="Helical" evidence="11">
    <location>
        <begin position="406"/>
        <end position="426"/>
    </location>
</feature>
<comment type="caution">
    <text evidence="14">The sequence shown here is derived from an EMBL/GenBank/DDBJ whole genome shotgun (WGS) entry which is preliminary data.</text>
</comment>
<proteinExistence type="inferred from homology"/>
<reference evidence="14" key="1">
    <citation type="submission" date="2022-08" db="EMBL/GenBank/DDBJ databases">
        <title>Genome analysis of Corynebacteriales strain.</title>
        <authorList>
            <person name="Lee S.D."/>
        </authorList>
    </citation>
    <scope>NUCLEOTIDE SEQUENCE</scope>
    <source>
        <strain evidence="14">D3-21</strain>
    </source>
</reference>
<keyword evidence="15" id="KW-1185">Reference proteome</keyword>
<feature type="signal peptide" evidence="12">
    <location>
        <begin position="1"/>
        <end position="31"/>
    </location>
</feature>
<keyword evidence="11" id="KW-0812">Transmembrane</keyword>
<feature type="compositionally biased region" description="Pro residues" evidence="10">
    <location>
        <begin position="72"/>
        <end position="81"/>
    </location>
</feature>
<dbReference type="PANTHER" id="PTHR21581">
    <property type="entry name" value="D-ALANYL-D-ALANINE CARBOXYPEPTIDASE"/>
    <property type="match status" value="1"/>
</dbReference>
<evidence type="ECO:0000259" key="13">
    <source>
        <dbReference type="Pfam" id="PF00768"/>
    </source>
</evidence>
<keyword evidence="4" id="KW-0133">Cell shape</keyword>
<comment type="similarity">
    <text evidence="1 9">Belongs to the peptidase S11 family.</text>
</comment>
<feature type="domain" description="Peptidase S11 D-alanyl-D-alanine carboxypeptidase A N-terminal" evidence="13">
    <location>
        <begin position="104"/>
        <end position="334"/>
    </location>
</feature>
<dbReference type="InterPro" id="IPR012338">
    <property type="entry name" value="Beta-lactam/transpept-like"/>
</dbReference>
<evidence type="ECO:0000256" key="6">
    <source>
        <dbReference type="ARBA" id="ARBA00023316"/>
    </source>
</evidence>
<dbReference type="EMBL" id="JANRHA010000014">
    <property type="protein sequence ID" value="MDG3016497.1"/>
    <property type="molecule type" value="Genomic_DNA"/>
</dbReference>
<feature type="active site" evidence="7">
    <location>
        <position position="191"/>
    </location>
</feature>
<evidence type="ECO:0000256" key="11">
    <source>
        <dbReference type="SAM" id="Phobius"/>
    </source>
</evidence>
<dbReference type="SUPFAM" id="SSF56601">
    <property type="entry name" value="beta-lactamase/transpeptidase-like"/>
    <property type="match status" value="1"/>
</dbReference>
<organism evidence="14 15">
    <name type="scientific">Speluncibacter jeojiensis</name>
    <dbReference type="NCBI Taxonomy" id="2710754"/>
    <lineage>
        <taxon>Bacteria</taxon>
        <taxon>Bacillati</taxon>
        <taxon>Actinomycetota</taxon>
        <taxon>Actinomycetes</taxon>
        <taxon>Mycobacteriales</taxon>
        <taxon>Speluncibacteraceae</taxon>
        <taxon>Speluncibacter</taxon>
    </lineage>
</organism>
<feature type="compositionally biased region" description="Low complexity" evidence="10">
    <location>
        <begin position="26"/>
        <end position="46"/>
    </location>
</feature>
<dbReference type="Gene3D" id="3.40.710.10">
    <property type="entry name" value="DD-peptidase/beta-lactamase superfamily"/>
    <property type="match status" value="1"/>
</dbReference>
<evidence type="ECO:0000256" key="10">
    <source>
        <dbReference type="SAM" id="MobiDB-lite"/>
    </source>
</evidence>
<evidence type="ECO:0000313" key="15">
    <source>
        <dbReference type="Proteomes" id="UP001152755"/>
    </source>
</evidence>
<dbReference type="PANTHER" id="PTHR21581:SF33">
    <property type="entry name" value="D-ALANYL-D-ALANINE CARBOXYPEPTIDASE DACB"/>
    <property type="match status" value="1"/>
</dbReference>
<gene>
    <name evidence="14" type="ORF">NVS88_18235</name>
</gene>
<evidence type="ECO:0000256" key="1">
    <source>
        <dbReference type="ARBA" id="ARBA00007164"/>
    </source>
</evidence>
<dbReference type="GO" id="GO:0008360">
    <property type="term" value="P:regulation of cell shape"/>
    <property type="evidence" value="ECO:0007669"/>
    <property type="project" value="UniProtKB-KW"/>
</dbReference>
<dbReference type="GO" id="GO:0009252">
    <property type="term" value="P:peptidoglycan biosynthetic process"/>
    <property type="evidence" value="ECO:0007669"/>
    <property type="project" value="UniProtKB-KW"/>
</dbReference>
<keyword evidence="11" id="KW-1133">Transmembrane helix</keyword>
<dbReference type="GO" id="GO:0006508">
    <property type="term" value="P:proteolysis"/>
    <property type="evidence" value="ECO:0007669"/>
    <property type="project" value="InterPro"/>
</dbReference>
<dbReference type="InterPro" id="IPR018044">
    <property type="entry name" value="Peptidase_S11"/>
</dbReference>
<feature type="binding site" evidence="8">
    <location>
        <position position="306"/>
    </location>
    <ligand>
        <name>substrate</name>
    </ligand>
</feature>
<keyword evidence="14" id="KW-0645">Protease</keyword>
<evidence type="ECO:0000256" key="4">
    <source>
        <dbReference type="ARBA" id="ARBA00022960"/>
    </source>
</evidence>